<dbReference type="AlphaFoldDB" id="A0A8J3YGH9"/>
<evidence type="ECO:0000313" key="2">
    <source>
        <dbReference type="Proteomes" id="UP000619260"/>
    </source>
</evidence>
<reference evidence="1" key="1">
    <citation type="submission" date="2021-01" db="EMBL/GenBank/DDBJ databases">
        <title>Whole genome shotgun sequence of Virgisporangium aliadipatigenens NBRC 105644.</title>
        <authorList>
            <person name="Komaki H."/>
            <person name="Tamura T."/>
        </authorList>
    </citation>
    <scope>NUCLEOTIDE SEQUENCE</scope>
    <source>
        <strain evidence="1">NBRC 105644</strain>
    </source>
</reference>
<protein>
    <submittedName>
        <fullName evidence="1">Uncharacterized protein</fullName>
    </submittedName>
</protein>
<evidence type="ECO:0000313" key="1">
    <source>
        <dbReference type="EMBL" id="GIJ43822.1"/>
    </source>
</evidence>
<comment type="caution">
    <text evidence="1">The sequence shown here is derived from an EMBL/GenBank/DDBJ whole genome shotgun (WGS) entry which is preliminary data.</text>
</comment>
<name>A0A8J3YGH9_9ACTN</name>
<sequence length="39" mass="4045">MRAFRRVVILLAGVTGLLALAGVAAQAHVGHQHCEPIAP</sequence>
<gene>
    <name evidence="1" type="ORF">Val02_07080</name>
</gene>
<dbReference type="EMBL" id="BOPF01000002">
    <property type="protein sequence ID" value="GIJ43822.1"/>
    <property type="molecule type" value="Genomic_DNA"/>
</dbReference>
<organism evidence="1 2">
    <name type="scientific">Virgisporangium aliadipatigenens</name>
    <dbReference type="NCBI Taxonomy" id="741659"/>
    <lineage>
        <taxon>Bacteria</taxon>
        <taxon>Bacillati</taxon>
        <taxon>Actinomycetota</taxon>
        <taxon>Actinomycetes</taxon>
        <taxon>Micromonosporales</taxon>
        <taxon>Micromonosporaceae</taxon>
        <taxon>Virgisporangium</taxon>
    </lineage>
</organism>
<keyword evidence="2" id="KW-1185">Reference proteome</keyword>
<accession>A0A8J3YGH9</accession>
<proteinExistence type="predicted"/>
<dbReference type="Proteomes" id="UP000619260">
    <property type="component" value="Unassembled WGS sequence"/>
</dbReference>